<name>C8W1F0_DESAS</name>
<reference evidence="1 2" key="1">
    <citation type="journal article" date="2009" name="Stand. Genomic Sci.">
        <title>Complete genome sequence of Desulfotomaculum acetoxidans type strain (5575).</title>
        <authorList>
            <person name="Spring S."/>
            <person name="Lapidus A."/>
            <person name="Schroder M."/>
            <person name="Gleim D."/>
            <person name="Sims D."/>
            <person name="Meincke L."/>
            <person name="Glavina Del Rio T."/>
            <person name="Tice H."/>
            <person name="Copeland A."/>
            <person name="Cheng J.F."/>
            <person name="Lucas S."/>
            <person name="Chen F."/>
            <person name="Nolan M."/>
            <person name="Bruce D."/>
            <person name="Goodwin L."/>
            <person name="Pitluck S."/>
            <person name="Ivanova N."/>
            <person name="Mavromatis K."/>
            <person name="Mikhailova N."/>
            <person name="Pati A."/>
            <person name="Chen A."/>
            <person name="Palaniappan K."/>
            <person name="Land M."/>
            <person name="Hauser L."/>
            <person name="Chang Y.J."/>
            <person name="Jeffries C.D."/>
            <person name="Chain P."/>
            <person name="Saunders E."/>
            <person name="Brettin T."/>
            <person name="Detter J.C."/>
            <person name="Goker M."/>
            <person name="Bristow J."/>
            <person name="Eisen J.A."/>
            <person name="Markowitz V."/>
            <person name="Hugenholtz P."/>
            <person name="Kyrpides N.C."/>
            <person name="Klenk H.P."/>
            <person name="Han C."/>
        </authorList>
    </citation>
    <scope>NUCLEOTIDE SEQUENCE [LARGE SCALE GENOMIC DNA]</scope>
    <source>
        <strain evidence="2">ATCC 49208 / DSM 771 / VKM B-1644</strain>
    </source>
</reference>
<dbReference type="PANTHER" id="PTHR34611:SF2">
    <property type="entry name" value="INACTIVE RECOMBINATION-PROMOTING NUCLEASE-LIKE PROTEIN RPNE-RELATED"/>
    <property type="match status" value="1"/>
</dbReference>
<accession>C8W1F0</accession>
<evidence type="ECO:0000313" key="2">
    <source>
        <dbReference type="Proteomes" id="UP000002217"/>
    </source>
</evidence>
<dbReference type="GO" id="GO:1990238">
    <property type="term" value="F:double-stranded DNA endonuclease activity"/>
    <property type="evidence" value="ECO:0007669"/>
    <property type="project" value="TreeGrafter"/>
</dbReference>
<dbReference type="STRING" id="485916.Dtox_0681"/>
<gene>
    <name evidence="1" type="ordered locus">Dtox_0681</name>
</gene>
<dbReference type="PANTHER" id="PTHR34611">
    <property type="match status" value="1"/>
</dbReference>
<dbReference type="AlphaFoldDB" id="C8W1F0"/>
<dbReference type="HOGENOM" id="CLU_067283_0_1_9"/>
<dbReference type="InterPro" id="IPR051699">
    <property type="entry name" value="Rpn/YhgA-like_nuclease"/>
</dbReference>
<dbReference type="GO" id="GO:0006310">
    <property type="term" value="P:DNA recombination"/>
    <property type="evidence" value="ECO:0007669"/>
    <property type="project" value="TreeGrafter"/>
</dbReference>
<dbReference type="EMBL" id="CP001720">
    <property type="protein sequence ID" value="ACV61595.1"/>
    <property type="molecule type" value="Genomic_DNA"/>
</dbReference>
<dbReference type="OrthoDB" id="1730086at2"/>
<proteinExistence type="predicted"/>
<dbReference type="KEGG" id="dae:Dtox_0681"/>
<sequence length="291" mass="33332">MAEESNDAALVITRQNNDVIMKAVSQLFTDKTLSAIGLKTARIVSVMPTVLPVVEVKEKRIDFVFLLKDNSILHLEFQTTIPKDILIRMVTYGSRLVEKYDQDVNTVVIYSGKIESAPRLLRKGSLTYKVKNIYMKKFDGDAEYKRIYEKIKNKKPLDEVDIQRLIFLPLMKSKEKSEDEMAIQAAELAKEIPNEPIRAFTIGAIVAVSDNFLTEEYKKRLLEVLRMTQIEQWIREEGREEGLKEGLKEGLREGLEKTAIAALREGFDVETIVKITNLSKEEVLSLKKKIH</sequence>
<keyword evidence="2" id="KW-1185">Reference proteome</keyword>
<evidence type="ECO:0008006" key="3">
    <source>
        <dbReference type="Google" id="ProtNLM"/>
    </source>
</evidence>
<evidence type="ECO:0000313" key="1">
    <source>
        <dbReference type="EMBL" id="ACV61595.1"/>
    </source>
</evidence>
<dbReference type="Proteomes" id="UP000002217">
    <property type="component" value="Chromosome"/>
</dbReference>
<organism evidence="1 2">
    <name type="scientific">Desulfofarcimen acetoxidans (strain ATCC 49208 / DSM 771 / KCTC 5769 / VKM B-1644 / 5575)</name>
    <name type="common">Desulfotomaculum acetoxidans</name>
    <dbReference type="NCBI Taxonomy" id="485916"/>
    <lineage>
        <taxon>Bacteria</taxon>
        <taxon>Bacillati</taxon>
        <taxon>Bacillota</taxon>
        <taxon>Clostridia</taxon>
        <taxon>Eubacteriales</taxon>
        <taxon>Peptococcaceae</taxon>
        <taxon>Desulfofarcimen</taxon>
    </lineage>
</organism>
<dbReference type="eggNOG" id="COG5464">
    <property type="taxonomic scope" value="Bacteria"/>
</dbReference>
<protein>
    <recommendedName>
        <fullName evidence="3">Transposase (putative) YhgA-like domain-containing protein</fullName>
    </recommendedName>
</protein>
<dbReference type="RefSeq" id="WP_015756313.1">
    <property type="nucleotide sequence ID" value="NC_013216.1"/>
</dbReference>